<comment type="similarity">
    <text evidence="2 9">Belongs to the RecN family.</text>
</comment>
<dbReference type="SUPFAM" id="SSF52540">
    <property type="entry name" value="P-loop containing nucleoside triphosphate hydrolases"/>
    <property type="match status" value="1"/>
</dbReference>
<dbReference type="InterPro" id="IPR027417">
    <property type="entry name" value="P-loop_NTPase"/>
</dbReference>
<evidence type="ECO:0000256" key="4">
    <source>
        <dbReference type="ARBA" id="ARBA00022741"/>
    </source>
</evidence>
<keyword evidence="7 9" id="KW-0234">DNA repair</keyword>
<evidence type="ECO:0000256" key="10">
    <source>
        <dbReference type="SAM" id="Coils"/>
    </source>
</evidence>
<proteinExistence type="inferred from homology"/>
<evidence type="ECO:0000313" key="12">
    <source>
        <dbReference type="EMBL" id="QCP35045.1"/>
    </source>
</evidence>
<name>A0A4P8IE12_9FIRM</name>
<dbReference type="GO" id="GO:0006310">
    <property type="term" value="P:DNA recombination"/>
    <property type="evidence" value="ECO:0007669"/>
    <property type="project" value="InterPro"/>
</dbReference>
<evidence type="ECO:0000256" key="2">
    <source>
        <dbReference type="ARBA" id="ARBA00009441"/>
    </source>
</evidence>
<reference evidence="12 13" key="1">
    <citation type="submission" date="2019-05" db="EMBL/GenBank/DDBJ databases">
        <title>Complete genome sequencing of Anaerostipes rhamnosivorans.</title>
        <authorList>
            <person name="Bui T.P.N."/>
            <person name="de Vos W.M."/>
        </authorList>
    </citation>
    <scope>NUCLEOTIDE SEQUENCE [LARGE SCALE GENOMIC DNA]</scope>
    <source>
        <strain evidence="12 13">1y2</strain>
    </source>
</reference>
<dbReference type="KEGG" id="arf:AR1Y2_1591"/>
<evidence type="ECO:0000256" key="6">
    <source>
        <dbReference type="ARBA" id="ARBA00022840"/>
    </source>
</evidence>
<evidence type="ECO:0000256" key="5">
    <source>
        <dbReference type="ARBA" id="ARBA00022763"/>
    </source>
</evidence>
<gene>
    <name evidence="12" type="ORF">AR1Y2_1591</name>
</gene>
<dbReference type="GO" id="GO:0006281">
    <property type="term" value="P:DNA repair"/>
    <property type="evidence" value="ECO:0007669"/>
    <property type="project" value="UniProtKB-KW"/>
</dbReference>
<dbReference type="GO" id="GO:0005524">
    <property type="term" value="F:ATP binding"/>
    <property type="evidence" value="ECO:0007669"/>
    <property type="project" value="UniProtKB-KW"/>
</dbReference>
<dbReference type="FunFam" id="3.40.50.300:FF:000356">
    <property type="entry name" value="DNA repair protein RecN"/>
    <property type="match status" value="1"/>
</dbReference>
<keyword evidence="4" id="KW-0547">Nucleotide-binding</keyword>
<evidence type="ECO:0000313" key="13">
    <source>
        <dbReference type="Proteomes" id="UP000298653"/>
    </source>
</evidence>
<protein>
    <recommendedName>
        <fullName evidence="3 9">DNA repair protein RecN</fullName>
    </recommendedName>
    <alternativeName>
        <fullName evidence="8 9">Recombination protein N</fullName>
    </alternativeName>
</protein>
<comment type="function">
    <text evidence="1 9">May be involved in recombinational repair of damaged DNA.</text>
</comment>
<dbReference type="InterPro" id="IPR004604">
    <property type="entry name" value="DNA_recomb/repair_RecN"/>
</dbReference>
<keyword evidence="5 9" id="KW-0227">DNA damage</keyword>
<feature type="domain" description="RecF/RecN/SMC N-terminal" evidence="11">
    <location>
        <begin position="2"/>
        <end position="512"/>
    </location>
</feature>
<dbReference type="NCBIfam" id="TIGR00634">
    <property type="entry name" value="recN"/>
    <property type="match status" value="1"/>
</dbReference>
<dbReference type="InterPro" id="IPR003395">
    <property type="entry name" value="RecF/RecN/SMC_N"/>
</dbReference>
<dbReference type="PANTHER" id="PTHR11059">
    <property type="entry name" value="DNA REPAIR PROTEIN RECN"/>
    <property type="match status" value="1"/>
</dbReference>
<dbReference type="Gene3D" id="3.40.50.300">
    <property type="entry name" value="P-loop containing nucleotide triphosphate hydrolases"/>
    <property type="match status" value="2"/>
</dbReference>
<keyword evidence="13" id="KW-1185">Reference proteome</keyword>
<dbReference type="OrthoDB" id="9806954at2"/>
<dbReference type="CDD" id="cd03241">
    <property type="entry name" value="ABC_RecN"/>
    <property type="match status" value="2"/>
</dbReference>
<dbReference type="Pfam" id="PF02463">
    <property type="entry name" value="SMC_N"/>
    <property type="match status" value="1"/>
</dbReference>
<organism evidence="12 13">
    <name type="scientific">Anaerostipes rhamnosivorans</name>
    <dbReference type="NCBI Taxonomy" id="1229621"/>
    <lineage>
        <taxon>Bacteria</taxon>
        <taxon>Bacillati</taxon>
        <taxon>Bacillota</taxon>
        <taxon>Clostridia</taxon>
        <taxon>Lachnospirales</taxon>
        <taxon>Lachnospiraceae</taxon>
        <taxon>Anaerostipes</taxon>
    </lineage>
</organism>
<accession>A0A4P8IE12</accession>
<dbReference type="GO" id="GO:0009432">
    <property type="term" value="P:SOS response"/>
    <property type="evidence" value="ECO:0007669"/>
    <property type="project" value="TreeGrafter"/>
</dbReference>
<evidence type="ECO:0000256" key="7">
    <source>
        <dbReference type="ARBA" id="ARBA00023204"/>
    </source>
</evidence>
<dbReference type="AlphaFoldDB" id="A0A4P8IE12"/>
<dbReference type="PANTHER" id="PTHR11059:SF0">
    <property type="entry name" value="DNA REPAIR PROTEIN RECN"/>
    <property type="match status" value="1"/>
</dbReference>
<sequence length="560" mass="63444">MLQSLHVKNLALIDEIEIHFDEHLNILTGETGAGKSIIIGSIESALGKKVSRDMIRPGEKEALIELLFYTEDDDILRDLKEKDLPAEDGMILIKRVISEKRSVNRINDCMVTLKTLQEVSERLMNLHGQQEHQTLLNEKNHKSILDHFLSQNGKQYVKDTKTSFGHLQKLQKRKSEFAVDEAQRLREMSFLNHEIQEIEDAHLVKNEDEALDEHYQRMVHSQEIMEGMKSAYECTGNETEVSVGTLLSTALKDLQGIVNLDPALGDSYEQLLQAEDIINGFNQQVSEYMSSMEFDAEEFARTEERLNLVNSLKDKYGRTIEDVLSYQYKAQEKLLTYEHYEEEKELLLKQIAQAEKEFYEKAGKLSKERRKAAKILEQQIFKALSDLNFLSVKFQIKVSPSETANADGVDQVTFLISTNPGLPVRPMAEVASGGELSRIMLAVKSVLADVDQVGTLIFDEIDTGISGETANKVARKMAVIAKDHQVLAITHLPQIAAMADAHYYIEKYADKTKTTTTIQRLSEEDSLRELGRMINGDDLTEAVLKNSKEMKSLANDAKLY</sequence>
<evidence type="ECO:0000256" key="8">
    <source>
        <dbReference type="ARBA" id="ARBA00033408"/>
    </source>
</evidence>
<evidence type="ECO:0000259" key="11">
    <source>
        <dbReference type="Pfam" id="PF02463"/>
    </source>
</evidence>
<evidence type="ECO:0000256" key="3">
    <source>
        <dbReference type="ARBA" id="ARBA00021315"/>
    </source>
</evidence>
<keyword evidence="10" id="KW-0175">Coiled coil</keyword>
<dbReference type="PIRSF" id="PIRSF003128">
    <property type="entry name" value="RecN"/>
    <property type="match status" value="1"/>
</dbReference>
<dbReference type="RefSeq" id="WP_137328474.1">
    <property type="nucleotide sequence ID" value="NZ_CP040058.1"/>
</dbReference>
<keyword evidence="6" id="KW-0067">ATP-binding</keyword>
<dbReference type="EMBL" id="CP040058">
    <property type="protein sequence ID" value="QCP35045.1"/>
    <property type="molecule type" value="Genomic_DNA"/>
</dbReference>
<feature type="coiled-coil region" evidence="10">
    <location>
        <begin position="330"/>
        <end position="357"/>
    </location>
</feature>
<dbReference type="Proteomes" id="UP000298653">
    <property type="component" value="Chromosome"/>
</dbReference>
<dbReference type="GO" id="GO:0043590">
    <property type="term" value="C:bacterial nucleoid"/>
    <property type="evidence" value="ECO:0007669"/>
    <property type="project" value="TreeGrafter"/>
</dbReference>
<evidence type="ECO:0000256" key="9">
    <source>
        <dbReference type="PIRNR" id="PIRNR003128"/>
    </source>
</evidence>
<evidence type="ECO:0000256" key="1">
    <source>
        <dbReference type="ARBA" id="ARBA00003618"/>
    </source>
</evidence>